<dbReference type="AlphaFoldDB" id="A0A550JHX5"/>
<name>A0A550JHX5_9BACT</name>
<dbReference type="RefSeq" id="WP_092057105.1">
    <property type="nucleotide sequence ID" value="NZ_FOJJ01000023.1"/>
</dbReference>
<accession>A0A550JHX5</accession>
<sequence length="439" mass="49800">MAKIVPFRGLRYSSKRIADLAQVTAPPYDVISPALQEELHQRHEHNIVRLLLGRISPEDTDEDNRYTRAAALLRQWRLDGTLCRDPEPSIYLYDQEYAAEDGQVLTRNGLIALARIEEFSTGLVKPHEKTLSDPKADRLALLKACQANLSPVFSLYSDPCCVLEVLAKKEKDRQPEVEVKDDDGVWHRLWRCTDENLIGKAQALLDNKPLVLADGHHRYEAAIAYRDYMRQLHPDFTGKELFNYVLMCLSNMEDKGMRIFPAHRVVSGLAGFDPAAFLGRLADYFDIESLAFDPRDGEQILALRARLSDLGSCRHTLALYTGDGRIHYLCLRDEGVMDEFFDAKTPKVLRTLDISILHCLLLERLLGIASDDSERLRYIRRIDEALGLVEGQGAQLAFLVNPTRMSEVRDVANAGEKMPQKSTYFYPKILSGMVINPIE</sequence>
<comment type="caution">
    <text evidence="1">The sequence shown here is derived from an EMBL/GenBank/DDBJ whole genome shotgun (WGS) entry which is preliminary data.</text>
</comment>
<gene>
    <name evidence="1" type="ORF">FL622_06370</name>
</gene>
<reference evidence="1 2" key="1">
    <citation type="submission" date="2019-07" db="EMBL/GenBank/DDBJ databases">
        <title>Insights of Desulfuromonas acetexigens electromicrobiology.</title>
        <authorList>
            <person name="Katuri K."/>
            <person name="Sapireddy V."/>
            <person name="Shaw D.R."/>
            <person name="Saikaly P."/>
        </authorList>
    </citation>
    <scope>NUCLEOTIDE SEQUENCE [LARGE SCALE GENOMIC DNA]</scope>
    <source>
        <strain evidence="1 2">2873</strain>
    </source>
</reference>
<dbReference type="EMBL" id="VJVV01000003">
    <property type="protein sequence ID" value="TRO82794.1"/>
    <property type="molecule type" value="Genomic_DNA"/>
</dbReference>
<proteinExistence type="predicted"/>
<evidence type="ECO:0000313" key="2">
    <source>
        <dbReference type="Proteomes" id="UP000317155"/>
    </source>
</evidence>
<keyword evidence="2" id="KW-1185">Reference proteome</keyword>
<dbReference type="Proteomes" id="UP000317155">
    <property type="component" value="Unassembled WGS sequence"/>
</dbReference>
<dbReference type="Pfam" id="PF06245">
    <property type="entry name" value="DUF1015"/>
    <property type="match status" value="1"/>
</dbReference>
<dbReference type="OrthoDB" id="9781616at2"/>
<dbReference type="PANTHER" id="PTHR36454:SF1">
    <property type="entry name" value="DUF1015 DOMAIN-CONTAINING PROTEIN"/>
    <property type="match status" value="1"/>
</dbReference>
<evidence type="ECO:0000313" key="1">
    <source>
        <dbReference type="EMBL" id="TRO82794.1"/>
    </source>
</evidence>
<protein>
    <submittedName>
        <fullName evidence="1">DUF1015 domain-containing protein</fullName>
    </submittedName>
</protein>
<dbReference type="PIRSF" id="PIRSF033563">
    <property type="entry name" value="UCP033563"/>
    <property type="match status" value="1"/>
</dbReference>
<dbReference type="PANTHER" id="PTHR36454">
    <property type="entry name" value="LMO2823 PROTEIN"/>
    <property type="match status" value="1"/>
</dbReference>
<dbReference type="InterPro" id="IPR008323">
    <property type="entry name" value="UCP033563"/>
</dbReference>
<organism evidence="1 2">
    <name type="scientific">Trichloromonas acetexigens</name>
    <dbReference type="NCBI Taxonomy" id="38815"/>
    <lineage>
        <taxon>Bacteria</taxon>
        <taxon>Pseudomonadati</taxon>
        <taxon>Thermodesulfobacteriota</taxon>
        <taxon>Desulfuromonadia</taxon>
        <taxon>Desulfuromonadales</taxon>
        <taxon>Trichloromonadaceae</taxon>
        <taxon>Trichloromonas</taxon>
    </lineage>
</organism>